<dbReference type="SUPFAM" id="SSF160631">
    <property type="entry name" value="SMI1/KNR4-like"/>
    <property type="match status" value="1"/>
</dbReference>
<proteinExistence type="predicted"/>
<evidence type="ECO:0000259" key="1">
    <source>
        <dbReference type="SMART" id="SM00860"/>
    </source>
</evidence>
<evidence type="ECO:0000313" key="3">
    <source>
        <dbReference type="Proteomes" id="UP000005387"/>
    </source>
</evidence>
<dbReference type="OrthoDB" id="3478416at2"/>
<dbReference type="Proteomes" id="UP000005387">
    <property type="component" value="Unassembled WGS sequence"/>
</dbReference>
<sequence length="144" mass="16476">MWKDFIRTIKEDAAFAKAATEAELEEVSDRFNLVLPKELKDLLEETNGVSDEYGCHLVWPTSRIIEENLEARSSEDYKDEYMPFDSLLFVADAGNGDLFGYSVLNGAITKDDIYTWNHEDDSRTWVAPSLKQFIEGWIKGEISV</sequence>
<dbReference type="AlphaFoldDB" id="E0IBM2"/>
<dbReference type="InterPro" id="IPR018958">
    <property type="entry name" value="Knr4/Smi1-like_dom"/>
</dbReference>
<dbReference type="STRING" id="717606.PaecuDRAFT_3061"/>
<dbReference type="RefSeq" id="WP_006039049.1">
    <property type="nucleotide sequence ID" value="NZ_AEDD01000008.1"/>
</dbReference>
<name>E0IBM2_9BACL</name>
<dbReference type="Pfam" id="PF14568">
    <property type="entry name" value="SUKH_6"/>
    <property type="match status" value="1"/>
</dbReference>
<feature type="domain" description="Knr4/Smi1-like" evidence="1">
    <location>
        <begin position="18"/>
        <end position="136"/>
    </location>
</feature>
<protein>
    <submittedName>
        <fullName evidence="2">Cell wall assembly/cell proliferation coordinating protein, KNR4-like protein</fullName>
    </submittedName>
</protein>
<dbReference type="InterPro" id="IPR037883">
    <property type="entry name" value="Knr4/Smi1-like_sf"/>
</dbReference>
<keyword evidence="3" id="KW-1185">Reference proteome</keyword>
<dbReference type="SMART" id="SM00860">
    <property type="entry name" value="SMI1_KNR4"/>
    <property type="match status" value="1"/>
</dbReference>
<evidence type="ECO:0000313" key="2">
    <source>
        <dbReference type="EMBL" id="EFM10102.1"/>
    </source>
</evidence>
<reference evidence="2 3" key="1">
    <citation type="submission" date="2010-07" db="EMBL/GenBank/DDBJ databases">
        <title>The draft genome of Paenibacillus curdlanolyticus YK9.</title>
        <authorList>
            <consortium name="US DOE Joint Genome Institute (JGI-PGF)"/>
            <person name="Lucas S."/>
            <person name="Copeland A."/>
            <person name="Lapidus A."/>
            <person name="Cheng J.-F."/>
            <person name="Bruce D."/>
            <person name="Goodwin L."/>
            <person name="Pitluck S."/>
            <person name="Land M.L."/>
            <person name="Hauser L."/>
            <person name="Chang Y.-J."/>
            <person name="Jeffries C."/>
            <person name="Anderson I.J."/>
            <person name="Johnson E."/>
            <person name="Loganathan U."/>
            <person name="Mulhopadhyay B."/>
            <person name="Kyrpides N."/>
            <person name="Woyke T.J."/>
        </authorList>
    </citation>
    <scope>NUCLEOTIDE SEQUENCE [LARGE SCALE GENOMIC DNA]</scope>
    <source>
        <strain evidence="2 3">YK9</strain>
    </source>
</reference>
<dbReference type="EMBL" id="AEDD01000008">
    <property type="protein sequence ID" value="EFM10102.1"/>
    <property type="molecule type" value="Genomic_DNA"/>
</dbReference>
<organism evidence="2 3">
    <name type="scientific">Paenibacillus curdlanolyticus YK9</name>
    <dbReference type="NCBI Taxonomy" id="717606"/>
    <lineage>
        <taxon>Bacteria</taxon>
        <taxon>Bacillati</taxon>
        <taxon>Bacillota</taxon>
        <taxon>Bacilli</taxon>
        <taxon>Bacillales</taxon>
        <taxon>Paenibacillaceae</taxon>
        <taxon>Paenibacillus</taxon>
    </lineage>
</organism>
<dbReference type="Gene3D" id="3.40.1580.10">
    <property type="entry name" value="SMI1/KNR4-like"/>
    <property type="match status" value="1"/>
</dbReference>
<dbReference type="eggNOG" id="ENOG5032WH9">
    <property type="taxonomic scope" value="Bacteria"/>
</dbReference>
<gene>
    <name evidence="2" type="ORF">PaecuDRAFT_3061</name>
</gene>
<accession>E0IBM2</accession>